<name>A0AAW2YCD1_9LAMI</name>
<accession>A0AAW2YCD1</accession>
<dbReference type="PANTHER" id="PTHR33240">
    <property type="entry name" value="OS08G0508500 PROTEIN"/>
    <property type="match status" value="1"/>
</dbReference>
<dbReference type="PANTHER" id="PTHR33240:SF15">
    <property type="entry name" value="GAG-PRO-LIKE PROTEIN"/>
    <property type="match status" value="1"/>
</dbReference>
<reference evidence="1" key="1">
    <citation type="submission" date="2020-06" db="EMBL/GenBank/DDBJ databases">
        <authorList>
            <person name="Li T."/>
            <person name="Hu X."/>
            <person name="Zhang T."/>
            <person name="Song X."/>
            <person name="Zhang H."/>
            <person name="Dai N."/>
            <person name="Sheng W."/>
            <person name="Hou X."/>
            <person name="Wei L."/>
        </authorList>
    </citation>
    <scope>NUCLEOTIDE SEQUENCE</scope>
    <source>
        <strain evidence="1">KEN1</strain>
        <tissue evidence="1">Leaf</tissue>
    </source>
</reference>
<reference evidence="1" key="2">
    <citation type="journal article" date="2024" name="Plant">
        <title>Genomic evolution and insights into agronomic trait innovations of Sesamum species.</title>
        <authorList>
            <person name="Miao H."/>
            <person name="Wang L."/>
            <person name="Qu L."/>
            <person name="Liu H."/>
            <person name="Sun Y."/>
            <person name="Le M."/>
            <person name="Wang Q."/>
            <person name="Wei S."/>
            <person name="Zheng Y."/>
            <person name="Lin W."/>
            <person name="Duan Y."/>
            <person name="Cao H."/>
            <person name="Xiong S."/>
            <person name="Wang X."/>
            <person name="Wei L."/>
            <person name="Li C."/>
            <person name="Ma Q."/>
            <person name="Ju M."/>
            <person name="Zhao R."/>
            <person name="Li G."/>
            <person name="Mu C."/>
            <person name="Tian Q."/>
            <person name="Mei H."/>
            <person name="Zhang T."/>
            <person name="Gao T."/>
            <person name="Zhang H."/>
        </authorList>
    </citation>
    <scope>NUCLEOTIDE SEQUENCE</scope>
    <source>
        <strain evidence="1">KEN1</strain>
    </source>
</reference>
<dbReference type="AlphaFoldDB" id="A0AAW2YCD1"/>
<comment type="caution">
    <text evidence="1">The sequence shown here is derived from an EMBL/GenBank/DDBJ whole genome shotgun (WGS) entry which is preliminary data.</text>
</comment>
<sequence length="131" mass="14354">MKGAIHTIVGGPIGGDSEKSRKKYIKYLETDRRSYQTLSVDKEEEIIFVKEDLDIDAGPQNDPMVIRMDIANFVVHKVLVDNGSSVDILFIDVLRKMKIGVTPCTPLIGFGGSEVIPLGIIDLPVSIGVEL</sequence>
<protein>
    <submittedName>
        <fullName evidence="1">Uncharacterized protein</fullName>
    </submittedName>
</protein>
<evidence type="ECO:0000313" key="1">
    <source>
        <dbReference type="EMBL" id="KAL0463373.1"/>
    </source>
</evidence>
<dbReference type="EMBL" id="JACGWN010000001">
    <property type="protein sequence ID" value="KAL0463373.1"/>
    <property type="molecule type" value="Genomic_DNA"/>
</dbReference>
<gene>
    <name evidence="1" type="ORF">Slati_0224900</name>
</gene>
<organism evidence="1">
    <name type="scientific">Sesamum latifolium</name>
    <dbReference type="NCBI Taxonomy" id="2727402"/>
    <lineage>
        <taxon>Eukaryota</taxon>
        <taxon>Viridiplantae</taxon>
        <taxon>Streptophyta</taxon>
        <taxon>Embryophyta</taxon>
        <taxon>Tracheophyta</taxon>
        <taxon>Spermatophyta</taxon>
        <taxon>Magnoliopsida</taxon>
        <taxon>eudicotyledons</taxon>
        <taxon>Gunneridae</taxon>
        <taxon>Pentapetalae</taxon>
        <taxon>asterids</taxon>
        <taxon>lamiids</taxon>
        <taxon>Lamiales</taxon>
        <taxon>Pedaliaceae</taxon>
        <taxon>Sesamum</taxon>
    </lineage>
</organism>
<proteinExistence type="predicted"/>